<keyword evidence="6" id="KW-1185">Reference proteome</keyword>
<sequence length="456" mass="49713">MRTLFTFVICLFTGAAFSQAQPELEMYAIGFNSPVVITNAGDDRIFIAEQGGLIRFFNETNPDATTFLDISDLISTGGERGLLGLAFHPDYATNGYFYVNYTNSEGTTVISRFTVSDTDGDAANPDSEAIMMTVPQPFSNHNGGCLQFGPDGYLYIAMGDGGSGGDPNNYAQNLESYLGKLLRIDVQDDGSYDIPGDNPFAGTSNVEEIWAYGLRNPWKFSFDSATGELWIADVGQNAIEEINKVDGTSAGLNYGWRCYEGNDEYDMSQCAGVTGTVMPYAQYTHNETGGCSITGGYVYRGTMYPDMQGMYFYADYCSNVVSSIDTEGNIEDVQTIGGSNFTTFGEDVNGELYITGMSGIIYHIKDNNLGLEDVNSNQFAVYPNPASQNLFIKNNTVNTPLERAHIYDTSGKVLLNKPLENIELNSLDISGLSNGLYILALTDANGSKYNYKLAVK</sequence>
<feature type="domain" description="Secretion system C-terminal sorting" evidence="4">
    <location>
        <begin position="381"/>
        <end position="453"/>
    </location>
</feature>
<reference evidence="5 6" key="1">
    <citation type="submission" date="2013-09" db="EMBL/GenBank/DDBJ databases">
        <authorList>
            <person name="Zeng Z."/>
            <person name="Chen C."/>
        </authorList>
    </citation>
    <scope>NUCLEOTIDE SEQUENCE [LARGE SCALE GENOMIC DNA]</scope>
    <source>
        <strain evidence="5 6">F44-8</strain>
    </source>
</reference>
<dbReference type="AlphaFoldDB" id="A0A0A2LUZ5"/>
<dbReference type="eggNOG" id="COG2133">
    <property type="taxonomic scope" value="Bacteria"/>
</dbReference>
<dbReference type="PANTHER" id="PTHR19328:SF75">
    <property type="entry name" value="ALDOSE SUGAR DEHYDROGENASE YLII"/>
    <property type="match status" value="1"/>
</dbReference>
<evidence type="ECO:0000259" key="4">
    <source>
        <dbReference type="Pfam" id="PF18962"/>
    </source>
</evidence>
<evidence type="ECO:0000256" key="1">
    <source>
        <dbReference type="ARBA" id="ARBA00022729"/>
    </source>
</evidence>
<dbReference type="Proteomes" id="UP000030129">
    <property type="component" value="Unassembled WGS sequence"/>
</dbReference>
<dbReference type="Pfam" id="PF18962">
    <property type="entry name" value="Por_Secre_tail"/>
    <property type="match status" value="1"/>
</dbReference>
<feature type="domain" description="Glucose/Sorbosone dehydrogenase" evidence="3">
    <location>
        <begin position="32"/>
        <end position="330"/>
    </location>
</feature>
<dbReference type="EMBL" id="JRLV01000004">
    <property type="protein sequence ID" value="KGO83146.1"/>
    <property type="molecule type" value="Genomic_DNA"/>
</dbReference>
<dbReference type="InterPro" id="IPR026444">
    <property type="entry name" value="Secre_tail"/>
</dbReference>
<accession>A0A0A2LUZ5</accession>
<evidence type="ECO:0000259" key="3">
    <source>
        <dbReference type="Pfam" id="PF07995"/>
    </source>
</evidence>
<proteinExistence type="predicted"/>
<evidence type="ECO:0008006" key="7">
    <source>
        <dbReference type="Google" id="ProtNLM"/>
    </source>
</evidence>
<dbReference type="InterPro" id="IPR011041">
    <property type="entry name" value="Quinoprot_gluc/sorb_DH_b-prop"/>
</dbReference>
<dbReference type="PANTHER" id="PTHR19328">
    <property type="entry name" value="HEDGEHOG-INTERACTING PROTEIN"/>
    <property type="match status" value="1"/>
</dbReference>
<dbReference type="RefSeq" id="WP_035131370.1">
    <property type="nucleotide sequence ID" value="NZ_JRLV01000004.1"/>
</dbReference>
<name>A0A0A2LUZ5_9FLAO</name>
<dbReference type="NCBIfam" id="TIGR04183">
    <property type="entry name" value="Por_Secre_tail"/>
    <property type="match status" value="1"/>
</dbReference>
<gene>
    <name evidence="5" type="ORF">Q763_03805</name>
</gene>
<protein>
    <recommendedName>
        <fullName evidence="7">Cadherin</fullName>
    </recommendedName>
</protein>
<dbReference type="Gene3D" id="2.120.10.30">
    <property type="entry name" value="TolB, C-terminal domain"/>
    <property type="match status" value="1"/>
</dbReference>
<dbReference type="SUPFAM" id="SSF50952">
    <property type="entry name" value="Soluble quinoprotein glucose dehydrogenase"/>
    <property type="match status" value="1"/>
</dbReference>
<evidence type="ECO:0000256" key="2">
    <source>
        <dbReference type="SAM" id="SignalP"/>
    </source>
</evidence>
<dbReference type="InterPro" id="IPR011042">
    <property type="entry name" value="6-blade_b-propeller_TolB-like"/>
</dbReference>
<dbReference type="STRING" id="1406840.Q763_03805"/>
<feature type="signal peptide" evidence="2">
    <location>
        <begin position="1"/>
        <end position="20"/>
    </location>
</feature>
<dbReference type="Pfam" id="PF07995">
    <property type="entry name" value="GSDH"/>
    <property type="match status" value="1"/>
</dbReference>
<dbReference type="InterPro" id="IPR012938">
    <property type="entry name" value="Glc/Sorbosone_DH"/>
</dbReference>
<comment type="caution">
    <text evidence="5">The sequence shown here is derived from an EMBL/GenBank/DDBJ whole genome shotgun (WGS) entry which is preliminary data.</text>
</comment>
<feature type="chain" id="PRO_5001991504" description="Cadherin" evidence="2">
    <location>
        <begin position="21"/>
        <end position="456"/>
    </location>
</feature>
<evidence type="ECO:0000313" key="6">
    <source>
        <dbReference type="Proteomes" id="UP000030129"/>
    </source>
</evidence>
<organism evidence="5 6">
    <name type="scientific">Flavobacterium beibuense F44-8</name>
    <dbReference type="NCBI Taxonomy" id="1406840"/>
    <lineage>
        <taxon>Bacteria</taxon>
        <taxon>Pseudomonadati</taxon>
        <taxon>Bacteroidota</taxon>
        <taxon>Flavobacteriia</taxon>
        <taxon>Flavobacteriales</taxon>
        <taxon>Flavobacteriaceae</taxon>
        <taxon>Flavobacterium</taxon>
    </lineage>
</organism>
<evidence type="ECO:0000313" key="5">
    <source>
        <dbReference type="EMBL" id="KGO83146.1"/>
    </source>
</evidence>
<keyword evidence="1 2" id="KW-0732">Signal</keyword>